<dbReference type="FunFam" id="1.20.5.340:FF:000009">
    <property type="entry name" value="myosin-11 isoform X2"/>
    <property type="match status" value="1"/>
</dbReference>
<proteinExistence type="inferred from homology"/>
<dbReference type="GO" id="GO:0005516">
    <property type="term" value="F:calmodulin binding"/>
    <property type="evidence" value="ECO:0007669"/>
    <property type="project" value="UniProtKB-KW"/>
</dbReference>
<dbReference type="FunFam" id="1.10.10.820:FF:000001">
    <property type="entry name" value="Myosin heavy chain"/>
    <property type="match status" value="1"/>
</dbReference>
<dbReference type="InterPro" id="IPR002928">
    <property type="entry name" value="Myosin_tail"/>
</dbReference>
<feature type="compositionally biased region" description="Basic and acidic residues" evidence="11">
    <location>
        <begin position="1237"/>
        <end position="1264"/>
    </location>
</feature>
<evidence type="ECO:0000256" key="11">
    <source>
        <dbReference type="SAM" id="MobiDB-lite"/>
    </source>
</evidence>
<feature type="region of interest" description="Actin-binding" evidence="9">
    <location>
        <begin position="728"/>
        <end position="750"/>
    </location>
</feature>
<evidence type="ECO:0000313" key="14">
    <source>
        <dbReference type="EMBL" id="CAF97886.1"/>
    </source>
</evidence>
<dbReference type="Gene3D" id="1.20.120.720">
    <property type="entry name" value="Myosin VI head, motor domain, U50 subdomain"/>
    <property type="match status" value="1"/>
</dbReference>
<dbReference type="Gene3D" id="2.30.30.360">
    <property type="entry name" value="Myosin S1 fragment, N-terminal"/>
    <property type="match status" value="1"/>
</dbReference>
<feature type="non-terminal residue" evidence="14">
    <location>
        <position position="1"/>
    </location>
</feature>
<keyword evidence="4" id="KW-0112">Calmodulin-binding</keyword>
<evidence type="ECO:0000256" key="8">
    <source>
        <dbReference type="ARBA" id="ARBA00023203"/>
    </source>
</evidence>
<dbReference type="FunFam" id="2.30.30.360:FF:000001">
    <property type="entry name" value="Myosin heavy chain"/>
    <property type="match status" value="1"/>
</dbReference>
<dbReference type="PROSITE" id="PS51456">
    <property type="entry name" value="MYOSIN_MOTOR"/>
    <property type="match status" value="1"/>
</dbReference>
<evidence type="ECO:0000256" key="1">
    <source>
        <dbReference type="ARBA" id="ARBA00008314"/>
    </source>
</evidence>
<feature type="compositionally biased region" description="Basic and acidic residues" evidence="11">
    <location>
        <begin position="1303"/>
        <end position="1324"/>
    </location>
</feature>
<feature type="compositionally biased region" description="Basic and acidic residues" evidence="11">
    <location>
        <begin position="1161"/>
        <end position="1170"/>
    </location>
</feature>
<feature type="compositionally biased region" description="Gly residues" evidence="11">
    <location>
        <begin position="1523"/>
        <end position="1535"/>
    </location>
</feature>
<dbReference type="Gene3D" id="1.20.5.340">
    <property type="match status" value="2"/>
</dbReference>
<evidence type="ECO:0000256" key="4">
    <source>
        <dbReference type="ARBA" id="ARBA00022860"/>
    </source>
</evidence>
<evidence type="ECO:0000256" key="5">
    <source>
        <dbReference type="ARBA" id="ARBA00023054"/>
    </source>
</evidence>
<dbReference type="GO" id="GO:0000146">
    <property type="term" value="F:microfilament motor activity"/>
    <property type="evidence" value="ECO:0007669"/>
    <property type="project" value="TreeGrafter"/>
</dbReference>
<dbReference type="Pfam" id="PF00063">
    <property type="entry name" value="Myosin_head"/>
    <property type="match status" value="1"/>
</dbReference>
<dbReference type="Gene3D" id="3.30.70.1590">
    <property type="match status" value="1"/>
</dbReference>
<feature type="region of interest" description="Disordered" evidence="11">
    <location>
        <begin position="1776"/>
        <end position="1816"/>
    </location>
</feature>
<feature type="region of interest" description="Disordered" evidence="11">
    <location>
        <begin position="2068"/>
        <end position="2113"/>
    </location>
</feature>
<dbReference type="GO" id="GO:0008360">
    <property type="term" value="P:regulation of cell shape"/>
    <property type="evidence" value="ECO:0007669"/>
    <property type="project" value="TreeGrafter"/>
</dbReference>
<comment type="caution">
    <text evidence="14">The sequence shown here is derived from an EMBL/GenBank/DDBJ whole genome shotgun (WGS) entry which is preliminary data.</text>
</comment>
<feature type="domain" description="Myosin motor" evidence="12">
    <location>
        <begin position="63"/>
        <end position="850"/>
    </location>
</feature>
<dbReference type="PROSITE" id="PS50096">
    <property type="entry name" value="IQ"/>
    <property type="match status" value="1"/>
</dbReference>
<reference evidence="14" key="2">
    <citation type="submission" date="2004-02" db="EMBL/GenBank/DDBJ databases">
        <authorList>
            <consortium name="Genoscope"/>
            <consortium name="Whitehead Institute Centre for Genome Research"/>
        </authorList>
    </citation>
    <scope>NUCLEOTIDE SEQUENCE</scope>
</reference>
<protein>
    <submittedName>
        <fullName evidence="14">(spotted green pufferfish) hypothetical protein</fullName>
    </submittedName>
</protein>
<feature type="compositionally biased region" description="Basic and acidic residues" evidence="11">
    <location>
        <begin position="1500"/>
        <end position="1522"/>
    </location>
</feature>
<feature type="compositionally biased region" description="Polar residues" evidence="11">
    <location>
        <begin position="2096"/>
        <end position="2113"/>
    </location>
</feature>
<keyword evidence="8 9" id="KW-0009">Actin-binding</keyword>
<dbReference type="GO" id="GO:0031032">
    <property type="term" value="P:actomyosin structure organization"/>
    <property type="evidence" value="ECO:0007669"/>
    <property type="project" value="TreeGrafter"/>
</dbReference>
<dbReference type="SMART" id="SM00242">
    <property type="entry name" value="MYSc"/>
    <property type="match status" value="1"/>
</dbReference>
<feature type="compositionally biased region" description="Basic and acidic residues" evidence="11">
    <location>
        <begin position="1360"/>
        <end position="1373"/>
    </location>
</feature>
<dbReference type="PROSITE" id="PS51844">
    <property type="entry name" value="SH3_LIKE"/>
    <property type="match status" value="1"/>
</dbReference>
<comment type="similarity">
    <text evidence="1 9">Belongs to the TRAFAC class myosin-kinesin ATPase superfamily. Myosin family.</text>
</comment>
<evidence type="ECO:0000256" key="6">
    <source>
        <dbReference type="ARBA" id="ARBA00023123"/>
    </source>
</evidence>
<feature type="compositionally biased region" description="Basic and acidic residues" evidence="11">
    <location>
        <begin position="1886"/>
        <end position="1895"/>
    </location>
</feature>
<feature type="domain" description="Myosin N-terminal SH3-like" evidence="13">
    <location>
        <begin position="9"/>
        <end position="59"/>
    </location>
</feature>
<dbReference type="PANTHER" id="PTHR45615">
    <property type="entry name" value="MYOSIN HEAVY CHAIN, NON-MUSCLE"/>
    <property type="match status" value="1"/>
</dbReference>
<name>Q4SN96_TETNG</name>
<feature type="region of interest" description="Disordered" evidence="11">
    <location>
        <begin position="1161"/>
        <end position="1392"/>
    </location>
</feature>
<feature type="compositionally biased region" description="Polar residues" evidence="11">
    <location>
        <begin position="1454"/>
        <end position="1463"/>
    </location>
</feature>
<dbReference type="Gene3D" id="1.10.10.820">
    <property type="match status" value="1"/>
</dbReference>
<feature type="region of interest" description="Disordered" evidence="11">
    <location>
        <begin position="1434"/>
        <end position="1575"/>
    </location>
</feature>
<dbReference type="PRINTS" id="PR00193">
    <property type="entry name" value="MYOSINHEAVY"/>
</dbReference>
<organism evidence="14">
    <name type="scientific">Tetraodon nigroviridis</name>
    <name type="common">Spotted green pufferfish</name>
    <name type="synonym">Chelonodon nigroviridis</name>
    <dbReference type="NCBI Taxonomy" id="99883"/>
    <lineage>
        <taxon>Eukaryota</taxon>
        <taxon>Metazoa</taxon>
        <taxon>Chordata</taxon>
        <taxon>Craniata</taxon>
        <taxon>Vertebrata</taxon>
        <taxon>Euteleostomi</taxon>
        <taxon>Actinopterygii</taxon>
        <taxon>Neopterygii</taxon>
        <taxon>Teleostei</taxon>
        <taxon>Neoteleostei</taxon>
        <taxon>Acanthomorphata</taxon>
        <taxon>Eupercaria</taxon>
        <taxon>Tetraodontiformes</taxon>
        <taxon>Tetradontoidea</taxon>
        <taxon>Tetraodontidae</taxon>
        <taxon>Tetraodon</taxon>
    </lineage>
</organism>
<reference evidence="14" key="1">
    <citation type="journal article" date="2004" name="Nature">
        <title>Genome duplication in the teleost fish Tetraodon nigroviridis reveals the early vertebrate proto-karyotype.</title>
        <authorList>
            <person name="Jaillon O."/>
            <person name="Aury J.-M."/>
            <person name="Brunet F."/>
            <person name="Petit J.-L."/>
            <person name="Stange-Thomann N."/>
            <person name="Mauceli E."/>
            <person name="Bouneau L."/>
            <person name="Fischer C."/>
            <person name="Ozouf-Costaz C."/>
            <person name="Bernot A."/>
            <person name="Nicaud S."/>
            <person name="Jaffe D."/>
            <person name="Fisher S."/>
            <person name="Lutfalla G."/>
            <person name="Dossat C."/>
            <person name="Segurens B."/>
            <person name="Dasilva C."/>
            <person name="Salanoubat M."/>
            <person name="Levy M."/>
            <person name="Boudet N."/>
            <person name="Castellano S."/>
            <person name="Anthouard V."/>
            <person name="Jubin C."/>
            <person name="Castelli V."/>
            <person name="Katinka M."/>
            <person name="Vacherie B."/>
            <person name="Biemont C."/>
            <person name="Skalli Z."/>
            <person name="Cattolico L."/>
            <person name="Poulain J."/>
            <person name="De Berardinis V."/>
            <person name="Cruaud C."/>
            <person name="Duprat S."/>
            <person name="Brottier P."/>
            <person name="Coutanceau J.-P."/>
            <person name="Gouzy J."/>
            <person name="Parra G."/>
            <person name="Lardier G."/>
            <person name="Chapple C."/>
            <person name="McKernan K.J."/>
            <person name="McEwan P."/>
            <person name="Bosak S."/>
            <person name="Kellis M."/>
            <person name="Volff J.-N."/>
            <person name="Guigo R."/>
            <person name="Zody M.C."/>
            <person name="Mesirov J."/>
            <person name="Lindblad-Toh K."/>
            <person name="Birren B."/>
            <person name="Nusbaum C."/>
            <person name="Kahn D."/>
            <person name="Robinson-Rechavi M."/>
            <person name="Laudet V."/>
            <person name="Schachter V."/>
            <person name="Quetier F."/>
            <person name="Saurin W."/>
            <person name="Scarpelli C."/>
            <person name="Wincker P."/>
            <person name="Lander E.S."/>
            <person name="Weissenbach J."/>
            <person name="Roest Crollius H."/>
        </authorList>
    </citation>
    <scope>NUCLEOTIDE SEQUENCE [LARGE SCALE GENOMIC DNA]</scope>
</reference>
<feature type="binding site" evidence="9">
    <location>
        <begin position="176"/>
        <end position="183"/>
    </location>
    <ligand>
        <name>ATP</name>
        <dbReference type="ChEBI" id="CHEBI:30616"/>
    </ligand>
</feature>
<evidence type="ECO:0000256" key="2">
    <source>
        <dbReference type="ARBA" id="ARBA00022741"/>
    </source>
</evidence>
<dbReference type="EMBL" id="CAAE01014543">
    <property type="protein sequence ID" value="CAF97886.1"/>
    <property type="molecule type" value="Genomic_DNA"/>
</dbReference>
<evidence type="ECO:0000256" key="10">
    <source>
        <dbReference type="SAM" id="Coils"/>
    </source>
</evidence>
<dbReference type="GO" id="GO:0032982">
    <property type="term" value="C:myosin filament"/>
    <property type="evidence" value="ECO:0007669"/>
    <property type="project" value="TreeGrafter"/>
</dbReference>
<dbReference type="SUPFAM" id="SSF52540">
    <property type="entry name" value="P-loop containing nucleoside triphosphate hydrolases"/>
    <property type="match status" value="1"/>
</dbReference>
<feature type="compositionally biased region" description="Basic and acidic residues" evidence="11">
    <location>
        <begin position="1338"/>
        <end position="1348"/>
    </location>
</feature>
<accession>Q4SN96</accession>
<dbReference type="InterPro" id="IPR004009">
    <property type="entry name" value="SH3_Myosin"/>
</dbReference>
<dbReference type="InterPro" id="IPR027417">
    <property type="entry name" value="P-loop_NTPase"/>
</dbReference>
<keyword evidence="3 9" id="KW-0067">ATP-binding</keyword>
<evidence type="ECO:0000259" key="12">
    <source>
        <dbReference type="PROSITE" id="PS51456"/>
    </source>
</evidence>
<evidence type="ECO:0000256" key="7">
    <source>
        <dbReference type="ARBA" id="ARBA00023175"/>
    </source>
</evidence>
<evidence type="ECO:0000256" key="9">
    <source>
        <dbReference type="PROSITE-ProRule" id="PRU00782"/>
    </source>
</evidence>
<dbReference type="Gene3D" id="1.10.287.1490">
    <property type="match status" value="1"/>
</dbReference>
<dbReference type="OrthoDB" id="10254995at2759"/>
<keyword evidence="6 9" id="KW-0518">Myosin</keyword>
<feature type="compositionally biased region" description="Basic and acidic residues" evidence="11">
    <location>
        <begin position="1434"/>
        <end position="1453"/>
    </location>
</feature>
<feature type="region of interest" description="Disordered" evidence="11">
    <location>
        <begin position="1886"/>
        <end position="1913"/>
    </location>
</feature>
<dbReference type="PANTHER" id="PTHR45615:SF70">
    <property type="entry name" value="MYOSIN-10 ISOFORM X1"/>
    <property type="match status" value="1"/>
</dbReference>
<dbReference type="GO" id="GO:0005524">
    <property type="term" value="F:ATP binding"/>
    <property type="evidence" value="ECO:0007669"/>
    <property type="project" value="UniProtKB-UniRule"/>
</dbReference>
<dbReference type="InterPro" id="IPR036961">
    <property type="entry name" value="Kinesin_motor_dom_sf"/>
</dbReference>
<dbReference type="GO" id="GO:0005737">
    <property type="term" value="C:cytoplasm"/>
    <property type="evidence" value="ECO:0007669"/>
    <property type="project" value="TreeGrafter"/>
</dbReference>
<dbReference type="Gene3D" id="3.40.850.10">
    <property type="entry name" value="Kinesin motor domain"/>
    <property type="match status" value="1"/>
</dbReference>
<gene>
    <name evidence="14" type="ORF">GSTENG00015384001</name>
</gene>
<dbReference type="InterPro" id="IPR001609">
    <property type="entry name" value="Myosin_head_motor_dom-like"/>
</dbReference>
<dbReference type="SUPFAM" id="SSF90257">
    <property type="entry name" value="Myosin rod fragments"/>
    <property type="match status" value="3"/>
</dbReference>
<evidence type="ECO:0000256" key="3">
    <source>
        <dbReference type="ARBA" id="ARBA00022840"/>
    </source>
</evidence>
<feature type="compositionally biased region" description="Polar residues" evidence="11">
    <location>
        <begin position="1374"/>
        <end position="1391"/>
    </location>
</feature>
<sequence length="2113" mass="242016">SAASQADWAAKRLVWVPSEKHGFESASIREERGDEVEVELTDSQRRVTLSREEVQRMNPPRFSKVEDMADLTCLNEASVLHNLRERYYSGLIYTYSGLFCVVVNPYKNLPIYTESIVEMYRGKKRQEMPPHIYAISEAAYRSMLQGYSPLSLTSYPQPGPTPELAHREDQSILCTGESGAGKTENTKKVIQYLAHVASSHKAHPKPRVSQGELEKQLLQANPILEAFGNAKTVKNDNSSRFGKFIRINFDVAGYIVGANIETYLLEKSRAIRQAKDERTFHIFYQMLCGTSEELKEELLLGSVDEYRFLTCGSIPVPGQSDSENFTQTMDSMAIMGFTPEENICKRVKSRAVCSSVSMLKVISAVLQFGNISFLKEKHHDQASMPDNTAAQKLCHLLGINVLEFTRAILTPRIKVGREYVQKAQTKEQVRSEAPGCVCVSVCVQGSVAAVCSFLLQADFAVEALAKATYERLFRWLVHRINRALDRRQRQGASFIGILDIAGFEIFQLNSFEQLCINYTNEKLQQLFNHTMFILEQEEYQREGIEWNFIDFGLDLQPCIDLIEKSAHPPGVLALLDEECWFPRATDRSFVEKLSAEQGSHPKFFRSKQPRGEADFSIIHYAGKVDYKADDWLVKNMDPLNDNVASLLHQSSDHFVSELWKEDIQTLPRVYFFDSYATLQANGSDMDRIVGLDQVSSGDSSGPVTFGAAGLKTKKGMFRTVGQLYKESLTKLMATLRNTNPNFLRCIIPNHEKRAGKLAPHLVLDQLRCNGVLEGIRICRQGFPNRIPFQEFRQRYEILTPNAIPRTFMDGKQASELMIKALELDHNLFRVGQSKVFFRAGVLAHLEEERDLKITDTIIRFQSISRGYLARKAFMKRQQQLSALRVMQRNCAAYLKLRNWQWWRLFTKVKPLLQVTRQDEEIQARESQLLKAKENLNQVEQNFTELERKHVQLLEEKAVLADQLQTEAELLAEAEEMRARLASRKQELEEVISELETRLEEEEERSLQQNTEKKKLQQIVQDLEEQLEEEESSRQRLLLEKVTLETKVKSLETEMMNAVEQKDRLCKEKKNIEERLSEVTDQLTEEEEKAKSLNKLKNKQEAIIADLEERLKREEQCRLEQEKWKRKMENEAVDAQDQLSDLGMMLADLKGSLAQKEKEIATLQSRKKEPLAQKPSGRFKEALSQVSELTEEVENERLSKDRIEKQKRDLSEELEALRTELEDTLDTTAAQQELRSVTQREENQSDWEGNKHEALSPETEPEGRRSCTSCRGAWRRRRGATRRSCSEMRLKHSAAVDGLQEQLDNSKRARQSLEKAKATLEEERQNLTSELKSLQAGRMESERGRKRAESQLQELSARLSQADREREEREERVQKLQSEIETMSGSLSSFETKSLRFSKEVNSLESQLNDAKETLQDETRQKMTLATRVRALEEEKNGLMERLEEEEERSKELTRQIQTHSQQVIWRPPPSRRKRSRSQPAHGCLPAAGRAPQAVGGGQQRRGERRGGAQEAPERAGRRRGEGAAEGGGEGQGGAAEGAAEGGDRGHDAGPAAGEAELHSPGEEAEEVRPGLDRLARPSHTGQVLFVTTESFCPLLHPQCLAEEKAVSTRLAEERDRAEADSREKETKYLALSRALQDVQDQKEELERVNKQLRLEMEQLVNQQDDVGKNVHELERTRRALETEAQNLRVQTQELEEELSEAENSRLRLEVTLQALKAQFEREISTAEEKGEEKRRALSKQVGWEAAAGVLLLLHLSRSVTANLPFERKVRELEIQLEEERSQRSQATASKKQLDAELQESETQLESASRGKEEAMKQLRRLQGQMKEILRELDDTKLARDEIIAQSKDNEKKIQTLEAEVLHFSEGWGGPDRLHVCAQELAVSERQRRQAQQERDEMADEMVNSTSGKTALCEEKRRLETRVSQLEEALEEEQSNSELMSERLRKATLQMETLTVQLQGERTLVQKAEAARDHLEKQNKELKTRLSDLEGAVRGKHKLSVAALEAKIDSMEEQLEQERQERAIANKLVRKAEKKLKEALMQAEDERRHADQYREQLDKSMGRLKQLKRHLEEVEEENSRSNAQRRKLQRELEELTDSGQSMTREITSLRNQLR</sequence>
<dbReference type="GO" id="GO:0016460">
    <property type="term" value="C:myosin II complex"/>
    <property type="evidence" value="ECO:0007669"/>
    <property type="project" value="TreeGrafter"/>
</dbReference>
<feature type="compositionally biased region" description="Basic and acidic residues" evidence="11">
    <location>
        <begin position="1194"/>
        <end position="1220"/>
    </location>
</feature>
<evidence type="ECO:0000259" key="13">
    <source>
        <dbReference type="PROSITE" id="PS51844"/>
    </source>
</evidence>
<dbReference type="GO" id="GO:0051015">
    <property type="term" value="F:actin filament binding"/>
    <property type="evidence" value="ECO:0007669"/>
    <property type="project" value="InterPro"/>
</dbReference>
<dbReference type="FunFam" id="3.30.70.1590:FF:000001">
    <property type="entry name" value="Myosin heavy chain"/>
    <property type="match status" value="1"/>
</dbReference>
<dbReference type="GO" id="GO:0000281">
    <property type="term" value="P:mitotic cytokinesis"/>
    <property type="evidence" value="ECO:0007669"/>
    <property type="project" value="TreeGrafter"/>
</dbReference>
<dbReference type="Pfam" id="PF01576">
    <property type="entry name" value="Myosin_tail_1"/>
    <property type="match status" value="4"/>
</dbReference>
<feature type="coiled-coil region" evidence="10">
    <location>
        <begin position="1600"/>
        <end position="1736"/>
    </location>
</feature>
<dbReference type="InterPro" id="IPR008989">
    <property type="entry name" value="Myosin_S1_N"/>
</dbReference>
<feature type="compositionally biased region" description="Basic and acidic residues" evidence="11">
    <location>
        <begin position="1555"/>
        <end position="1575"/>
    </location>
</feature>
<keyword evidence="5 10" id="KW-0175">Coiled coil</keyword>
<dbReference type="KEGG" id="tng:GSTEN00015384G001"/>
<keyword evidence="7 9" id="KW-0505">Motor protein</keyword>
<dbReference type="Gene3D" id="4.10.270.10">
    <property type="entry name" value="Myosin, subunit A"/>
    <property type="match status" value="1"/>
</dbReference>
<keyword evidence="2 9" id="KW-0547">Nucleotide-binding</keyword>
<dbReference type="Pfam" id="PF02736">
    <property type="entry name" value="Myosin_N"/>
    <property type="match status" value="1"/>
</dbReference>
<dbReference type="FunFam" id="3.40.850.10:FF:000101">
    <property type="entry name" value="Slow myosin heavy chain 2"/>
    <property type="match status" value="1"/>
</dbReference>
<dbReference type="Gene3D" id="1.20.58.530">
    <property type="match status" value="1"/>
</dbReference>